<sequence length="361" mass="40553">MVRQNVAAMLQVVTTTFDLTTRIKFLGFDAAPVKVKTSLANMLLQSIIRSRRQMLKAKSEKSVLNSEASTPSRPSISAWVSRSNLSSYFAGAEDTSSKSSTVQIHYPMRRYGVMAPTDARSKSLTQREVAFPPGQLSRRKAYMKMRMVPQDKQTKANVVRCGYKPKVELKLSSTKKISEIAAHMSKKWAKVRWLLPKEAVLCFFEKKGKGKWSKEDSDVTCFDIWKRSGKRTNDENVVDVSYVWMVPETDVAGERDAHVQNLMPQAAPLKLVELAVCAGSNQTVSSSDESDTGHFCSTWALPEFGDEVQRIAAEGEEKVFTTKALTSDSCDEDGSEKFNRTTGRRRRRIKPVLVSKEEFNI</sequence>
<dbReference type="HOGENOM" id="CLU_032364_0_0_1"/>
<dbReference type="AlphaFoldDB" id="M4C6J7"/>
<dbReference type="eggNOG" id="ENOG502S3BV">
    <property type="taxonomic scope" value="Eukaryota"/>
</dbReference>
<reference evidence="1" key="2">
    <citation type="submission" date="2015-06" db="UniProtKB">
        <authorList>
            <consortium name="EnsemblProtists"/>
        </authorList>
    </citation>
    <scope>IDENTIFICATION</scope>
    <source>
        <strain evidence="1">Emoy2</strain>
    </source>
</reference>
<name>M4C6J7_HYAAE</name>
<accession>M4C6J7</accession>
<dbReference type="EnsemblProtists" id="HpaT814734">
    <property type="protein sequence ID" value="HpaP814734"/>
    <property type="gene ID" value="HpaG814734"/>
</dbReference>
<dbReference type="Proteomes" id="UP000011713">
    <property type="component" value="Unassembled WGS sequence"/>
</dbReference>
<dbReference type="VEuPathDB" id="FungiDB:HpaG814734"/>
<keyword evidence="2" id="KW-1185">Reference proteome</keyword>
<evidence type="ECO:0000313" key="2">
    <source>
        <dbReference type="Proteomes" id="UP000011713"/>
    </source>
</evidence>
<dbReference type="InParanoid" id="M4C6J7"/>
<proteinExistence type="predicted"/>
<organism evidence="1 2">
    <name type="scientific">Hyaloperonospora arabidopsidis (strain Emoy2)</name>
    <name type="common">Downy mildew agent</name>
    <name type="synonym">Peronospora arabidopsidis</name>
    <dbReference type="NCBI Taxonomy" id="559515"/>
    <lineage>
        <taxon>Eukaryota</taxon>
        <taxon>Sar</taxon>
        <taxon>Stramenopiles</taxon>
        <taxon>Oomycota</taxon>
        <taxon>Peronosporomycetes</taxon>
        <taxon>Peronosporales</taxon>
        <taxon>Peronosporaceae</taxon>
        <taxon>Hyaloperonospora</taxon>
    </lineage>
</organism>
<dbReference type="EMBL" id="ABWE02001353">
    <property type="status" value="NOT_ANNOTATED_CDS"/>
    <property type="molecule type" value="Genomic_DNA"/>
</dbReference>
<evidence type="ECO:0000313" key="1">
    <source>
        <dbReference type="EnsemblProtists" id="HpaP814734"/>
    </source>
</evidence>
<reference evidence="2" key="1">
    <citation type="journal article" date="2010" name="Science">
        <title>Signatures of adaptation to obligate biotrophy in the Hyaloperonospora arabidopsidis genome.</title>
        <authorList>
            <person name="Baxter L."/>
            <person name="Tripathy S."/>
            <person name="Ishaque N."/>
            <person name="Boot N."/>
            <person name="Cabral A."/>
            <person name="Kemen E."/>
            <person name="Thines M."/>
            <person name="Ah-Fong A."/>
            <person name="Anderson R."/>
            <person name="Badejoko W."/>
            <person name="Bittner-Eddy P."/>
            <person name="Boore J.L."/>
            <person name="Chibucos M.C."/>
            <person name="Coates M."/>
            <person name="Dehal P."/>
            <person name="Delehaunty K."/>
            <person name="Dong S."/>
            <person name="Downton P."/>
            <person name="Dumas B."/>
            <person name="Fabro G."/>
            <person name="Fronick C."/>
            <person name="Fuerstenberg S.I."/>
            <person name="Fulton L."/>
            <person name="Gaulin E."/>
            <person name="Govers F."/>
            <person name="Hughes L."/>
            <person name="Humphray S."/>
            <person name="Jiang R.H."/>
            <person name="Judelson H."/>
            <person name="Kamoun S."/>
            <person name="Kyung K."/>
            <person name="Meijer H."/>
            <person name="Minx P."/>
            <person name="Morris P."/>
            <person name="Nelson J."/>
            <person name="Phuntumart V."/>
            <person name="Qutob D."/>
            <person name="Rehmany A."/>
            <person name="Rougon-Cardoso A."/>
            <person name="Ryden P."/>
            <person name="Torto-Alalibo T."/>
            <person name="Studholme D."/>
            <person name="Wang Y."/>
            <person name="Win J."/>
            <person name="Wood J."/>
            <person name="Clifton S.W."/>
            <person name="Rogers J."/>
            <person name="Van den Ackerveken G."/>
            <person name="Jones J.D."/>
            <person name="McDowell J.M."/>
            <person name="Beynon J."/>
            <person name="Tyler B.M."/>
        </authorList>
    </citation>
    <scope>NUCLEOTIDE SEQUENCE [LARGE SCALE GENOMIC DNA]</scope>
    <source>
        <strain evidence="2">Emoy2</strain>
    </source>
</reference>
<protein>
    <submittedName>
        <fullName evidence="1">Uncharacterized protein</fullName>
    </submittedName>
</protein>